<evidence type="ECO:0000256" key="1">
    <source>
        <dbReference type="SAM" id="Phobius"/>
    </source>
</evidence>
<evidence type="ECO:0000256" key="2">
    <source>
        <dbReference type="SAM" id="SignalP"/>
    </source>
</evidence>
<evidence type="ECO:0008006" key="5">
    <source>
        <dbReference type="Google" id="ProtNLM"/>
    </source>
</evidence>
<name>A0A1G8GSF1_9BACL</name>
<keyword evidence="1" id="KW-1133">Transmembrane helix</keyword>
<accession>A0A1G8GSF1</accession>
<feature type="chain" id="PRO_5011683984" description="LPXTG-motif cell wall anchor domain-containing protein" evidence="2">
    <location>
        <begin position="26"/>
        <end position="144"/>
    </location>
</feature>
<evidence type="ECO:0000313" key="3">
    <source>
        <dbReference type="EMBL" id="SDH97267.1"/>
    </source>
</evidence>
<dbReference type="Proteomes" id="UP000199050">
    <property type="component" value="Unassembled WGS sequence"/>
</dbReference>
<evidence type="ECO:0000313" key="4">
    <source>
        <dbReference type="Proteomes" id="UP000199050"/>
    </source>
</evidence>
<keyword evidence="4" id="KW-1185">Reference proteome</keyword>
<organism evidence="3 4">
    <name type="scientific">Paenibacillus typhae</name>
    <dbReference type="NCBI Taxonomy" id="1174501"/>
    <lineage>
        <taxon>Bacteria</taxon>
        <taxon>Bacillati</taxon>
        <taxon>Bacillota</taxon>
        <taxon>Bacilli</taxon>
        <taxon>Bacillales</taxon>
        <taxon>Paenibacillaceae</taxon>
        <taxon>Paenibacillus</taxon>
    </lineage>
</organism>
<feature type="transmembrane region" description="Helical" evidence="1">
    <location>
        <begin position="118"/>
        <end position="140"/>
    </location>
</feature>
<protein>
    <recommendedName>
        <fullName evidence="5">LPXTG-motif cell wall anchor domain-containing protein</fullName>
    </recommendedName>
</protein>
<gene>
    <name evidence="3" type="ORF">SAMN05216192_102183</name>
</gene>
<feature type="signal peptide" evidence="2">
    <location>
        <begin position="1"/>
        <end position="25"/>
    </location>
</feature>
<keyword evidence="2" id="KW-0732">Signal</keyword>
<proteinExistence type="predicted"/>
<dbReference type="RefSeq" id="WP_244157590.1">
    <property type="nucleotide sequence ID" value="NZ_CBCSKY010000003.1"/>
</dbReference>
<reference evidence="4" key="1">
    <citation type="submission" date="2016-10" db="EMBL/GenBank/DDBJ databases">
        <authorList>
            <person name="Varghese N."/>
            <person name="Submissions S."/>
        </authorList>
    </citation>
    <scope>NUCLEOTIDE SEQUENCE [LARGE SCALE GENOMIC DNA]</scope>
    <source>
        <strain evidence="4">CGMCC 1.11012</strain>
    </source>
</reference>
<dbReference type="STRING" id="1174501.SAMN05216192_102183"/>
<dbReference type="EMBL" id="FNDX01000002">
    <property type="protein sequence ID" value="SDH97267.1"/>
    <property type="molecule type" value="Genomic_DNA"/>
</dbReference>
<dbReference type="AlphaFoldDB" id="A0A1G8GSF1"/>
<keyword evidence="1" id="KW-0812">Transmembrane</keyword>
<keyword evidence="1" id="KW-0472">Membrane</keyword>
<sequence length="144" mass="15875">MKKSLFLLIAFCLAGTLLAVRSVHADWAYSFVVNEGKSYVISDKRVEAEEVDSMIGKVTKYSDEEGTYSGNFSNYYPKGTQYFSIKGVNLNEAIAVKTGNGTFIRADYNGEYAGGASFSWSILWSAAGLLLLAAVLFIVVRKRR</sequence>